<reference evidence="11" key="2">
    <citation type="submission" date="2012-11" db="EMBL/GenBank/DDBJ databases">
        <authorList>
            <person name="Kuo A."/>
            <person name="Curtis B.A."/>
            <person name="Tanifuji G."/>
            <person name="Burki F."/>
            <person name="Gruber A."/>
            <person name="Irimia M."/>
            <person name="Maruyama S."/>
            <person name="Arias M.C."/>
            <person name="Ball S.G."/>
            <person name="Gile G.H."/>
            <person name="Hirakawa Y."/>
            <person name="Hopkins J.F."/>
            <person name="Rensing S.A."/>
            <person name="Schmutz J."/>
            <person name="Symeonidi A."/>
            <person name="Elias M."/>
            <person name="Eveleigh R.J."/>
            <person name="Herman E.K."/>
            <person name="Klute M.J."/>
            <person name="Nakayama T."/>
            <person name="Obornik M."/>
            <person name="Reyes-Prieto A."/>
            <person name="Armbrust E.V."/>
            <person name="Aves S.J."/>
            <person name="Beiko R.G."/>
            <person name="Coutinho P."/>
            <person name="Dacks J.B."/>
            <person name="Durnford D.G."/>
            <person name="Fast N.M."/>
            <person name="Green B.R."/>
            <person name="Grisdale C."/>
            <person name="Hempe F."/>
            <person name="Henrissat B."/>
            <person name="Hoppner M.P."/>
            <person name="Ishida K.-I."/>
            <person name="Kim E."/>
            <person name="Koreny L."/>
            <person name="Kroth P.G."/>
            <person name="Liu Y."/>
            <person name="Malik S.-B."/>
            <person name="Maier U.G."/>
            <person name="McRose D."/>
            <person name="Mock T."/>
            <person name="Neilson J.A."/>
            <person name="Onodera N.T."/>
            <person name="Poole A.M."/>
            <person name="Pritham E.J."/>
            <person name="Richards T.A."/>
            <person name="Rocap G."/>
            <person name="Roy S.W."/>
            <person name="Sarai C."/>
            <person name="Schaack S."/>
            <person name="Shirato S."/>
            <person name="Slamovits C.H."/>
            <person name="Spencer D.F."/>
            <person name="Suzuki S."/>
            <person name="Worden A.Z."/>
            <person name="Zauner S."/>
            <person name="Barry K."/>
            <person name="Bell C."/>
            <person name="Bharti A.K."/>
            <person name="Crow J.A."/>
            <person name="Grimwood J."/>
            <person name="Kramer R."/>
            <person name="Lindquist E."/>
            <person name="Lucas S."/>
            <person name="Salamov A."/>
            <person name="McFadden G.I."/>
            <person name="Lane C.E."/>
            <person name="Keeling P.J."/>
            <person name="Gray M.W."/>
            <person name="Grigoriev I.V."/>
            <person name="Archibald J.M."/>
        </authorList>
    </citation>
    <scope>NUCLEOTIDE SEQUENCE</scope>
    <source>
        <strain evidence="11">CCMP2712</strain>
    </source>
</reference>
<evidence type="ECO:0000256" key="2">
    <source>
        <dbReference type="ARBA" id="ARBA00022771"/>
    </source>
</evidence>
<dbReference type="RefSeq" id="XP_005826897.1">
    <property type="nucleotide sequence ID" value="XM_005826840.1"/>
</dbReference>
<feature type="domain" description="RING-type" evidence="8">
    <location>
        <begin position="176"/>
        <end position="222"/>
    </location>
</feature>
<evidence type="ECO:0000313" key="9">
    <source>
        <dbReference type="EMBL" id="EKX39917.1"/>
    </source>
</evidence>
<dbReference type="SUPFAM" id="SSF57850">
    <property type="entry name" value="RING/U-box"/>
    <property type="match status" value="1"/>
</dbReference>
<dbReference type="EMBL" id="JH993035">
    <property type="protein sequence ID" value="EKX39917.1"/>
    <property type="molecule type" value="Genomic_DNA"/>
</dbReference>
<keyword evidence="11" id="KW-1185">Reference proteome</keyword>
<dbReference type="KEGG" id="gtt:GUITHDRAFT_143091"/>
<feature type="compositionally biased region" description="Polar residues" evidence="5">
    <location>
        <begin position="506"/>
        <end position="515"/>
    </location>
</feature>
<keyword evidence="6" id="KW-1133">Transmembrane helix</keyword>
<evidence type="ECO:0000256" key="5">
    <source>
        <dbReference type="SAM" id="MobiDB-lite"/>
    </source>
</evidence>
<dbReference type="InterPro" id="IPR000626">
    <property type="entry name" value="Ubiquitin-like_dom"/>
</dbReference>
<keyword evidence="1" id="KW-0479">Metal-binding</keyword>
<evidence type="ECO:0000259" key="7">
    <source>
        <dbReference type="PROSITE" id="PS50053"/>
    </source>
</evidence>
<feature type="compositionally biased region" description="Basic and acidic residues" evidence="5">
    <location>
        <begin position="794"/>
        <end position="809"/>
    </location>
</feature>
<evidence type="ECO:0000313" key="10">
    <source>
        <dbReference type="EnsemblProtists" id="EKX39917"/>
    </source>
</evidence>
<dbReference type="PROSITE" id="PS50053">
    <property type="entry name" value="UBIQUITIN_2"/>
    <property type="match status" value="1"/>
</dbReference>
<dbReference type="GeneID" id="17296680"/>
<dbReference type="EnsemblProtists" id="EKX39917">
    <property type="protein sequence ID" value="EKX39917"/>
    <property type="gene ID" value="GUITHDRAFT_143091"/>
</dbReference>
<evidence type="ECO:0008006" key="12">
    <source>
        <dbReference type="Google" id="ProtNLM"/>
    </source>
</evidence>
<evidence type="ECO:0000313" key="11">
    <source>
        <dbReference type="Proteomes" id="UP000011087"/>
    </source>
</evidence>
<feature type="region of interest" description="Disordered" evidence="5">
    <location>
        <begin position="794"/>
        <end position="816"/>
    </location>
</feature>
<dbReference type="AlphaFoldDB" id="L1IV00"/>
<feature type="compositionally biased region" description="Low complexity" evidence="5">
    <location>
        <begin position="891"/>
        <end position="900"/>
    </location>
</feature>
<dbReference type="InterPro" id="IPR001841">
    <property type="entry name" value="Znf_RING"/>
</dbReference>
<dbReference type="GO" id="GO:0008270">
    <property type="term" value="F:zinc ion binding"/>
    <property type="evidence" value="ECO:0007669"/>
    <property type="project" value="UniProtKB-KW"/>
</dbReference>
<dbReference type="InterPro" id="IPR017907">
    <property type="entry name" value="Znf_RING_CS"/>
</dbReference>
<keyword evidence="6" id="KW-0472">Membrane</keyword>
<proteinExistence type="predicted"/>
<dbReference type="InterPro" id="IPR013083">
    <property type="entry name" value="Znf_RING/FYVE/PHD"/>
</dbReference>
<evidence type="ECO:0000256" key="6">
    <source>
        <dbReference type="SAM" id="Phobius"/>
    </source>
</evidence>
<dbReference type="Proteomes" id="UP000011087">
    <property type="component" value="Unassembled WGS sequence"/>
</dbReference>
<keyword evidence="6" id="KW-0812">Transmembrane</keyword>
<dbReference type="PROSITE" id="PS50089">
    <property type="entry name" value="ZF_RING_2"/>
    <property type="match status" value="1"/>
</dbReference>
<feature type="domain" description="Ubiquitin-like" evidence="7">
    <location>
        <begin position="904"/>
        <end position="941"/>
    </location>
</feature>
<feature type="transmembrane region" description="Helical" evidence="6">
    <location>
        <begin position="378"/>
        <end position="399"/>
    </location>
</feature>
<feature type="region of interest" description="Disordered" evidence="5">
    <location>
        <begin position="698"/>
        <end position="732"/>
    </location>
</feature>
<feature type="region of interest" description="Disordered" evidence="5">
    <location>
        <begin position="1"/>
        <end position="83"/>
    </location>
</feature>
<accession>L1IV00</accession>
<evidence type="ECO:0000256" key="3">
    <source>
        <dbReference type="ARBA" id="ARBA00022833"/>
    </source>
</evidence>
<evidence type="ECO:0000256" key="4">
    <source>
        <dbReference type="PROSITE-ProRule" id="PRU00175"/>
    </source>
</evidence>
<feature type="compositionally biased region" description="Low complexity" evidence="5">
    <location>
        <begin position="714"/>
        <end position="732"/>
    </location>
</feature>
<sequence length="1163" mass="130341">MHHLSEPQDDPSLLEGSPDPPGDLVNLNPEETRPADETSDLADIDRAQPRSTQDVRLLVDSSDGRRAEVPLTGELSSESPASEECHAASCFPGREGTLACIGRAPSNRRQAEERSVAINIERSIIDPQRTSNMPLTESTSSRSLYELQIVRAMWPARNVFGGSTEEPENTCEGRECCICLEDLQCESSVVTGCKHYLCAACAQSTERFALTSNGVWLCPSCRALAHIADFIRECISHINMSTADRDRGITVLSTKPGEEGCETLFKSINDRIELIAALLHMLDGNEWILGEMCTKTDREKVEPIEPVKMLPHVEKMIVEIEQDRTPDLLYTQEVLRALQVPQPACLRLWALIRLPPSNSGHNPSAHGGARGRGRGCQVYVFLAIALSVGLIAAIIKLAASPLLNSFLLMAPWAVKRSPAKHGISAFARFGASLRSSQLESSSISNCSSEPDEVMGIASPQERSDQGSGHAAIKPATSFESEEIRPIATLPKFDLVKRSVMPEATWSTDSLSASSETRSEKSASKRVKKLKLEGSKEKKFDWYSFWMKLGVVCKTMNTEIVLTGTTLEIREKSRRFRWLHIKTLRQRTWFIPKSRSSNCERWKFRASTSLGKVPDKDLIALSRRVRLKPRVLIPVKQGTRPMQTLFKRKATSSRRFIAIQPLSREEEKARRRRIQISSEAERERIQSVAFQIKRDISRSLQDGDSSAIAPWQTGSDSSTSLPSSFSSPSPPSSFAFSFGSAEGVKVGVEMPPRVREGRRAGVPEGLDTPKWRCGRKREAGGKEKQGCHPHDCCGHQESHRGCEHDGGKEEEKEEEEEKEVEAELVRHGAMDEEVGYWGEREMSRFRWKADECSLAWDCIRAALRDLEHQTGGAQARQSMKRRSKKNDSQTPSSSSSSSSSSNLAEMRLCYGGRDLVDEGRSIESYDIRTGATIFALLRLLGGQHLNARRRRSRGEPLADEKDVTDNYVEDVDAGPFLDGRPVDPMKDYSRRSHVQTKFHSRDRITRPAHRPLAFKRLVTGGNLIRKVLEGRGLYMCCWKHVPGAKYCQDFCFTNASSWGWSSRRHRLVTIGPDLERDPEVGNWPDMDSPFVDACANSNGRCEFATGQQYWRKYPRQKRALENEEAAKLCAFDTDLYYPRQERLGEAESPGVGPLHFYQIRRSMR</sequence>
<evidence type="ECO:0000259" key="8">
    <source>
        <dbReference type="PROSITE" id="PS50089"/>
    </source>
</evidence>
<dbReference type="PROSITE" id="PS00518">
    <property type="entry name" value="ZF_RING_1"/>
    <property type="match status" value="1"/>
</dbReference>
<keyword evidence="2 4" id="KW-0863">Zinc-finger</keyword>
<dbReference type="HOGENOM" id="CLU_275026_0_0_1"/>
<name>L1IV00_GUITC</name>
<dbReference type="Gene3D" id="3.30.40.10">
    <property type="entry name" value="Zinc/RING finger domain, C3HC4 (zinc finger)"/>
    <property type="match status" value="1"/>
</dbReference>
<reference evidence="9 11" key="1">
    <citation type="journal article" date="2012" name="Nature">
        <title>Algal genomes reveal evolutionary mosaicism and the fate of nucleomorphs.</title>
        <authorList>
            <consortium name="DOE Joint Genome Institute"/>
            <person name="Curtis B.A."/>
            <person name="Tanifuji G."/>
            <person name="Burki F."/>
            <person name="Gruber A."/>
            <person name="Irimia M."/>
            <person name="Maruyama S."/>
            <person name="Arias M.C."/>
            <person name="Ball S.G."/>
            <person name="Gile G.H."/>
            <person name="Hirakawa Y."/>
            <person name="Hopkins J.F."/>
            <person name="Kuo A."/>
            <person name="Rensing S.A."/>
            <person name="Schmutz J."/>
            <person name="Symeonidi A."/>
            <person name="Elias M."/>
            <person name="Eveleigh R.J."/>
            <person name="Herman E.K."/>
            <person name="Klute M.J."/>
            <person name="Nakayama T."/>
            <person name="Obornik M."/>
            <person name="Reyes-Prieto A."/>
            <person name="Armbrust E.V."/>
            <person name="Aves S.J."/>
            <person name="Beiko R.G."/>
            <person name="Coutinho P."/>
            <person name="Dacks J.B."/>
            <person name="Durnford D.G."/>
            <person name="Fast N.M."/>
            <person name="Green B.R."/>
            <person name="Grisdale C.J."/>
            <person name="Hempel F."/>
            <person name="Henrissat B."/>
            <person name="Hoppner M.P."/>
            <person name="Ishida K."/>
            <person name="Kim E."/>
            <person name="Koreny L."/>
            <person name="Kroth P.G."/>
            <person name="Liu Y."/>
            <person name="Malik S.B."/>
            <person name="Maier U.G."/>
            <person name="McRose D."/>
            <person name="Mock T."/>
            <person name="Neilson J.A."/>
            <person name="Onodera N.T."/>
            <person name="Poole A.M."/>
            <person name="Pritham E.J."/>
            <person name="Richards T.A."/>
            <person name="Rocap G."/>
            <person name="Roy S.W."/>
            <person name="Sarai C."/>
            <person name="Schaack S."/>
            <person name="Shirato S."/>
            <person name="Slamovits C.H."/>
            <person name="Spencer D.F."/>
            <person name="Suzuki S."/>
            <person name="Worden A.Z."/>
            <person name="Zauner S."/>
            <person name="Barry K."/>
            <person name="Bell C."/>
            <person name="Bharti A.K."/>
            <person name="Crow J.A."/>
            <person name="Grimwood J."/>
            <person name="Kramer R."/>
            <person name="Lindquist E."/>
            <person name="Lucas S."/>
            <person name="Salamov A."/>
            <person name="McFadden G.I."/>
            <person name="Lane C.E."/>
            <person name="Keeling P.J."/>
            <person name="Gray M.W."/>
            <person name="Grigoriev I.V."/>
            <person name="Archibald J.M."/>
        </authorList>
    </citation>
    <scope>NUCLEOTIDE SEQUENCE</scope>
    <source>
        <strain evidence="9 11">CCMP2712</strain>
    </source>
</reference>
<evidence type="ECO:0000256" key="1">
    <source>
        <dbReference type="ARBA" id="ARBA00022723"/>
    </source>
</evidence>
<feature type="region of interest" description="Disordered" evidence="5">
    <location>
        <begin position="506"/>
        <end position="527"/>
    </location>
</feature>
<organism evidence="9">
    <name type="scientific">Guillardia theta (strain CCMP2712)</name>
    <name type="common">Cryptophyte</name>
    <dbReference type="NCBI Taxonomy" id="905079"/>
    <lineage>
        <taxon>Eukaryota</taxon>
        <taxon>Cryptophyceae</taxon>
        <taxon>Pyrenomonadales</taxon>
        <taxon>Geminigeraceae</taxon>
        <taxon>Guillardia</taxon>
    </lineage>
</organism>
<gene>
    <name evidence="9" type="ORF">GUITHDRAFT_143091</name>
</gene>
<dbReference type="SMART" id="SM00184">
    <property type="entry name" value="RING"/>
    <property type="match status" value="1"/>
</dbReference>
<feature type="region of interest" description="Disordered" evidence="5">
    <location>
        <begin position="867"/>
        <end position="902"/>
    </location>
</feature>
<reference evidence="10" key="3">
    <citation type="submission" date="2015-06" db="UniProtKB">
        <authorList>
            <consortium name="EnsemblProtists"/>
        </authorList>
    </citation>
    <scope>IDENTIFICATION</scope>
</reference>
<keyword evidence="3" id="KW-0862">Zinc</keyword>
<protein>
    <recommendedName>
        <fullName evidence="12">RING-type domain-containing protein</fullName>
    </recommendedName>
</protein>
<dbReference type="PaxDb" id="55529-EKX39917"/>